<keyword evidence="1" id="KW-0472">Membrane</keyword>
<accession>A0ABP8Q8J7</accession>
<dbReference type="SUPFAM" id="SSF158472">
    <property type="entry name" value="HAMP domain-like"/>
    <property type="match status" value="1"/>
</dbReference>
<sequence length="254" mass="28239">MHISITGKICFVLLLIFSSVLLGTTTLQSWRERSLLLELSQIQMGYQLDHYLHGMDPALLTGNPALRDLLHRRLPVPPQVELLRVLRAPALPGESQPRERAQDSLDRTALAGEASTQVVKRHGKTLLVMTRPILATASLCGTACPLAEGQVLGALRLEYSLDTQLDKMEQHVLTLALLLSLLFGAGLLLAIYILRRQIVTPLSRIRQTLDRAADLGIWQEVHIRQDDEIGRLGESVDHLMRRLAADQGHQNKAP</sequence>
<proteinExistence type="predicted"/>
<reference evidence="4" key="1">
    <citation type="journal article" date="2019" name="Int. J. Syst. Evol. Microbiol.">
        <title>The Global Catalogue of Microorganisms (GCM) 10K type strain sequencing project: providing services to taxonomists for standard genome sequencing and annotation.</title>
        <authorList>
            <consortium name="The Broad Institute Genomics Platform"/>
            <consortium name="The Broad Institute Genome Sequencing Center for Infectious Disease"/>
            <person name="Wu L."/>
            <person name="Ma J."/>
        </authorList>
    </citation>
    <scope>NUCLEOTIDE SEQUENCE [LARGE SCALE GENOMIC DNA]</scope>
    <source>
        <strain evidence="4">JCM 32226</strain>
    </source>
</reference>
<comment type="caution">
    <text evidence="3">The sequence shown here is derived from an EMBL/GenBank/DDBJ whole genome shotgun (WGS) entry which is preliminary data.</text>
</comment>
<dbReference type="InterPro" id="IPR003660">
    <property type="entry name" value="HAMP_dom"/>
</dbReference>
<feature type="transmembrane region" description="Helical" evidence="1">
    <location>
        <begin position="172"/>
        <end position="194"/>
    </location>
</feature>
<keyword evidence="4" id="KW-1185">Reference proteome</keyword>
<feature type="domain" description="HAMP" evidence="2">
    <location>
        <begin position="196"/>
        <end position="248"/>
    </location>
</feature>
<dbReference type="Pfam" id="PF00672">
    <property type="entry name" value="HAMP"/>
    <property type="match status" value="1"/>
</dbReference>
<evidence type="ECO:0000256" key="1">
    <source>
        <dbReference type="SAM" id="Phobius"/>
    </source>
</evidence>
<evidence type="ECO:0000313" key="4">
    <source>
        <dbReference type="Proteomes" id="UP001501321"/>
    </source>
</evidence>
<organism evidence="3 4">
    <name type="scientific">Pseudaeromonas paramecii</name>
    <dbReference type="NCBI Taxonomy" id="2138166"/>
    <lineage>
        <taxon>Bacteria</taxon>
        <taxon>Pseudomonadati</taxon>
        <taxon>Pseudomonadota</taxon>
        <taxon>Gammaproteobacteria</taxon>
        <taxon>Aeromonadales</taxon>
        <taxon>Aeromonadaceae</taxon>
        <taxon>Pseudaeromonas</taxon>
    </lineage>
</organism>
<evidence type="ECO:0000313" key="3">
    <source>
        <dbReference type="EMBL" id="GAA4498026.1"/>
    </source>
</evidence>
<dbReference type="CDD" id="cd06225">
    <property type="entry name" value="HAMP"/>
    <property type="match status" value="1"/>
</dbReference>
<dbReference type="Proteomes" id="UP001501321">
    <property type="component" value="Unassembled WGS sequence"/>
</dbReference>
<dbReference type="Gene3D" id="6.10.340.10">
    <property type="match status" value="1"/>
</dbReference>
<dbReference type="SMART" id="SM00304">
    <property type="entry name" value="HAMP"/>
    <property type="match status" value="1"/>
</dbReference>
<dbReference type="EMBL" id="BAABFC010000010">
    <property type="protein sequence ID" value="GAA4498026.1"/>
    <property type="molecule type" value="Genomic_DNA"/>
</dbReference>
<keyword evidence="1" id="KW-1133">Transmembrane helix</keyword>
<name>A0ABP8Q8J7_9GAMM</name>
<dbReference type="RefSeq" id="WP_345011744.1">
    <property type="nucleotide sequence ID" value="NZ_BAABFC010000010.1"/>
</dbReference>
<keyword evidence="1" id="KW-0812">Transmembrane</keyword>
<evidence type="ECO:0000259" key="2">
    <source>
        <dbReference type="SMART" id="SM00304"/>
    </source>
</evidence>
<gene>
    <name evidence="3" type="ORF">GCM10023095_15620</name>
</gene>
<protein>
    <recommendedName>
        <fullName evidence="2">HAMP domain-containing protein</fullName>
    </recommendedName>
</protein>